<dbReference type="Proteomes" id="UP000694240">
    <property type="component" value="Chromosome 7"/>
</dbReference>
<feature type="chain" id="PRO_5035731459" evidence="1">
    <location>
        <begin position="25"/>
        <end position="99"/>
    </location>
</feature>
<evidence type="ECO:0000313" key="2">
    <source>
        <dbReference type="EMBL" id="KAG7584986.1"/>
    </source>
</evidence>
<proteinExistence type="predicted"/>
<reference evidence="2 3" key="1">
    <citation type="submission" date="2020-12" db="EMBL/GenBank/DDBJ databases">
        <title>Concerted genomic and epigenomic changes stabilize Arabidopsis allopolyploids.</title>
        <authorList>
            <person name="Chen Z."/>
        </authorList>
    </citation>
    <scope>NUCLEOTIDE SEQUENCE [LARGE SCALE GENOMIC DNA]</scope>
    <source>
        <strain evidence="2">Allo738</strain>
        <tissue evidence="2">Leaf</tissue>
    </source>
</reference>
<dbReference type="AlphaFoldDB" id="A0A8T2BG62"/>
<organism evidence="2 3">
    <name type="scientific">Arabidopsis thaliana x Arabidopsis arenosa</name>
    <dbReference type="NCBI Taxonomy" id="1240361"/>
    <lineage>
        <taxon>Eukaryota</taxon>
        <taxon>Viridiplantae</taxon>
        <taxon>Streptophyta</taxon>
        <taxon>Embryophyta</taxon>
        <taxon>Tracheophyta</taxon>
        <taxon>Spermatophyta</taxon>
        <taxon>Magnoliopsida</taxon>
        <taxon>eudicotyledons</taxon>
        <taxon>Gunneridae</taxon>
        <taxon>Pentapetalae</taxon>
        <taxon>rosids</taxon>
        <taxon>malvids</taxon>
        <taxon>Brassicales</taxon>
        <taxon>Brassicaceae</taxon>
        <taxon>Camelineae</taxon>
        <taxon>Arabidopsis</taxon>
    </lineage>
</organism>
<keyword evidence="3" id="KW-1185">Reference proteome</keyword>
<sequence>MVITTKNLIAFVFGVIFITSYVHCHTTTASAPGGGGPASTTGYEIAKENASYCFKLNACSLGVAIGCIVYCNEANYAYAQCNGARCCCYHKNENASKEK</sequence>
<gene>
    <name evidence="2" type="ORF">ISN45_Aa02g003680</name>
</gene>
<feature type="signal peptide" evidence="1">
    <location>
        <begin position="1"/>
        <end position="24"/>
    </location>
</feature>
<evidence type="ECO:0000313" key="3">
    <source>
        <dbReference type="Proteomes" id="UP000694240"/>
    </source>
</evidence>
<protein>
    <submittedName>
        <fullName evidence="2">Uncharacterized protein</fullName>
    </submittedName>
</protein>
<comment type="caution">
    <text evidence="2">The sequence shown here is derived from an EMBL/GenBank/DDBJ whole genome shotgun (WGS) entry which is preliminary data.</text>
</comment>
<name>A0A8T2BG62_9BRAS</name>
<keyword evidence="1" id="KW-0732">Signal</keyword>
<evidence type="ECO:0000256" key="1">
    <source>
        <dbReference type="SAM" id="SignalP"/>
    </source>
</evidence>
<accession>A0A8T2BG62</accession>
<dbReference type="EMBL" id="JAEFBK010000007">
    <property type="protein sequence ID" value="KAG7584986.1"/>
    <property type="molecule type" value="Genomic_DNA"/>
</dbReference>